<dbReference type="Proteomes" id="UP000553776">
    <property type="component" value="Unassembled WGS sequence"/>
</dbReference>
<keyword evidence="1" id="KW-0472">Membrane</keyword>
<keyword evidence="3" id="KW-1185">Reference proteome</keyword>
<keyword evidence="1" id="KW-1133">Transmembrane helix</keyword>
<organism evidence="2 3">
    <name type="scientific">Cohnella xylanilytica</name>
    <dbReference type="NCBI Taxonomy" id="557555"/>
    <lineage>
        <taxon>Bacteria</taxon>
        <taxon>Bacillati</taxon>
        <taxon>Bacillota</taxon>
        <taxon>Bacilli</taxon>
        <taxon>Bacillales</taxon>
        <taxon>Paenibacillaceae</taxon>
        <taxon>Cohnella</taxon>
    </lineage>
</organism>
<evidence type="ECO:0000313" key="3">
    <source>
        <dbReference type="Proteomes" id="UP000553776"/>
    </source>
</evidence>
<comment type="caution">
    <text evidence="2">The sequence shown here is derived from an EMBL/GenBank/DDBJ whole genome shotgun (WGS) entry which is preliminary data.</text>
</comment>
<protein>
    <submittedName>
        <fullName evidence="2">Uncharacterized protein</fullName>
    </submittedName>
</protein>
<evidence type="ECO:0000256" key="1">
    <source>
        <dbReference type="SAM" id="Phobius"/>
    </source>
</evidence>
<sequence>MLWGLLLAGYAGAAYWGSRRMSASGQKGGAVLFALTIAYCAYLNLAALKAWPAFTPTFLYRMIFRPLASWIGPMLGHG</sequence>
<name>A0A841TYC5_9BACL</name>
<keyword evidence="1" id="KW-0812">Transmembrane</keyword>
<accession>A0A841TYC5</accession>
<reference evidence="2 3" key="1">
    <citation type="submission" date="2020-08" db="EMBL/GenBank/DDBJ databases">
        <title>Cohnella phylogeny.</title>
        <authorList>
            <person name="Dunlap C."/>
        </authorList>
    </citation>
    <scope>NUCLEOTIDE SEQUENCE [LARGE SCALE GENOMIC DNA]</scope>
    <source>
        <strain evidence="2 3">DSM 25239</strain>
    </source>
</reference>
<feature type="transmembrane region" description="Helical" evidence="1">
    <location>
        <begin position="29"/>
        <end position="51"/>
    </location>
</feature>
<dbReference type="EMBL" id="JACJVR010000014">
    <property type="protein sequence ID" value="MBB6690644.1"/>
    <property type="molecule type" value="Genomic_DNA"/>
</dbReference>
<dbReference type="RefSeq" id="WP_185134676.1">
    <property type="nucleotide sequence ID" value="NZ_BORM01000012.1"/>
</dbReference>
<gene>
    <name evidence="2" type="ORF">H7B90_04425</name>
</gene>
<dbReference type="AlphaFoldDB" id="A0A841TYC5"/>
<proteinExistence type="predicted"/>
<evidence type="ECO:0000313" key="2">
    <source>
        <dbReference type="EMBL" id="MBB6690644.1"/>
    </source>
</evidence>